<dbReference type="EMBL" id="MU032346">
    <property type="protein sequence ID" value="KAF3767313.1"/>
    <property type="molecule type" value="Genomic_DNA"/>
</dbReference>
<name>A0A9P5CQJ8_CRYP1</name>
<dbReference type="Gene3D" id="3.40.50.150">
    <property type="entry name" value="Vaccinia Virus protein VP39"/>
    <property type="match status" value="1"/>
</dbReference>
<protein>
    <submittedName>
        <fullName evidence="6">S-adenosyl-L-methionine-dependent methyltransferase</fullName>
    </submittedName>
</protein>
<dbReference type="PANTHER" id="PTHR43712">
    <property type="entry name" value="PUTATIVE (AFU_ORTHOLOGUE AFUA_4G14580)-RELATED"/>
    <property type="match status" value="1"/>
</dbReference>
<evidence type="ECO:0000313" key="7">
    <source>
        <dbReference type="Proteomes" id="UP000803844"/>
    </source>
</evidence>
<dbReference type="PIRSF" id="PIRSF005739">
    <property type="entry name" value="O-mtase"/>
    <property type="match status" value="1"/>
</dbReference>
<dbReference type="PROSITE" id="PS51683">
    <property type="entry name" value="SAM_OMT_II"/>
    <property type="match status" value="1"/>
</dbReference>
<keyword evidence="1 6" id="KW-0489">Methyltransferase</keyword>
<dbReference type="InterPro" id="IPR016461">
    <property type="entry name" value="COMT-like"/>
</dbReference>
<keyword evidence="7" id="KW-1185">Reference proteome</keyword>
<dbReference type="PANTHER" id="PTHR43712:SF1">
    <property type="entry name" value="HYPOTHETICAL O-METHYLTRANSFERASE (EUROFUNG)-RELATED"/>
    <property type="match status" value="1"/>
</dbReference>
<dbReference type="Proteomes" id="UP000803844">
    <property type="component" value="Unassembled WGS sequence"/>
</dbReference>
<evidence type="ECO:0000256" key="3">
    <source>
        <dbReference type="ARBA" id="ARBA00022691"/>
    </source>
</evidence>
<evidence type="ECO:0000313" key="6">
    <source>
        <dbReference type="EMBL" id="KAF3767313.1"/>
    </source>
</evidence>
<dbReference type="InterPro" id="IPR036388">
    <property type="entry name" value="WH-like_DNA-bd_sf"/>
</dbReference>
<keyword evidence="3" id="KW-0949">S-adenosyl-L-methionine</keyword>
<gene>
    <name evidence="6" type="ORF">M406DRAFT_345385</name>
</gene>
<feature type="active site" description="Proton acceptor" evidence="4">
    <location>
        <position position="299"/>
    </location>
</feature>
<evidence type="ECO:0000256" key="2">
    <source>
        <dbReference type="ARBA" id="ARBA00022679"/>
    </source>
</evidence>
<comment type="caution">
    <text evidence="6">The sequence shown here is derived from an EMBL/GenBank/DDBJ whole genome shotgun (WGS) entry which is preliminary data.</text>
</comment>
<dbReference type="InterPro" id="IPR001077">
    <property type="entry name" value="COMT_C"/>
</dbReference>
<evidence type="ECO:0000259" key="5">
    <source>
        <dbReference type="Pfam" id="PF00891"/>
    </source>
</evidence>
<feature type="domain" description="O-methyltransferase C-terminal" evidence="5">
    <location>
        <begin position="228"/>
        <end position="371"/>
    </location>
</feature>
<keyword evidence="2" id="KW-0808">Transferase</keyword>
<dbReference type="OrthoDB" id="1535081at2759"/>
<dbReference type="AlphaFoldDB" id="A0A9P5CQJ8"/>
<dbReference type="InterPro" id="IPR029063">
    <property type="entry name" value="SAM-dependent_MTases_sf"/>
</dbReference>
<sequence>MTDQTVALIAQLSSLGEKLSSGESDQSVRNEALGLSRRITASLEQPQNIAVDLAFSPLLATAARIADGLDLFKHIASNKGPITSQKLASLSNGEELLIVRVLRPLATIGFINEVGEQTWEATPITKAMATEEVASGHRMVGEMIMGAAQKAPNYLREAGYRCPTDPRDGFMQYAFQTKMTTFELFSTIPRIFKDFNTFMGNTMGARNYWVDWFPIHERLLHGAKSNSALVVDVGAGRGHDVLAFHAKYPGRGRLVLQDLQPVTDSLADLDPAIEVMAHDFFAEQPVKGARSYFYHHILHDWSEQYCLKILEQVKKAMTPGYSKLLIHDLIVPEQGADKFTAVFDLVMMAFNAGMERTETQWRELLDKAGFEVIKAWPPPEAGADGIIEAMLKE</sequence>
<dbReference type="GO" id="GO:0032259">
    <property type="term" value="P:methylation"/>
    <property type="evidence" value="ECO:0007669"/>
    <property type="project" value="UniProtKB-KW"/>
</dbReference>
<dbReference type="SUPFAM" id="SSF46785">
    <property type="entry name" value="Winged helix' DNA-binding domain"/>
    <property type="match status" value="1"/>
</dbReference>
<dbReference type="SUPFAM" id="SSF53335">
    <property type="entry name" value="S-adenosyl-L-methionine-dependent methyltransferases"/>
    <property type="match status" value="1"/>
</dbReference>
<accession>A0A9P5CQJ8</accession>
<reference evidence="6" key="1">
    <citation type="journal article" date="2020" name="Phytopathology">
        <title>Genome sequence of the chestnut blight fungus Cryphonectria parasitica EP155: A fundamental resource for an archetypical invasive plant pathogen.</title>
        <authorList>
            <person name="Crouch J.A."/>
            <person name="Dawe A."/>
            <person name="Aerts A."/>
            <person name="Barry K."/>
            <person name="Churchill A.C.L."/>
            <person name="Grimwood J."/>
            <person name="Hillman B."/>
            <person name="Milgroom M.G."/>
            <person name="Pangilinan J."/>
            <person name="Smith M."/>
            <person name="Salamov A."/>
            <person name="Schmutz J."/>
            <person name="Yadav J."/>
            <person name="Grigoriev I.V."/>
            <person name="Nuss D."/>
        </authorList>
    </citation>
    <scope>NUCLEOTIDE SEQUENCE</scope>
    <source>
        <strain evidence="6">EP155</strain>
    </source>
</reference>
<dbReference type="InterPro" id="IPR036390">
    <property type="entry name" value="WH_DNA-bd_sf"/>
</dbReference>
<dbReference type="GO" id="GO:0008171">
    <property type="term" value="F:O-methyltransferase activity"/>
    <property type="evidence" value="ECO:0007669"/>
    <property type="project" value="InterPro"/>
</dbReference>
<proteinExistence type="predicted"/>
<evidence type="ECO:0000256" key="4">
    <source>
        <dbReference type="PIRSR" id="PIRSR005739-1"/>
    </source>
</evidence>
<dbReference type="Gene3D" id="1.10.10.10">
    <property type="entry name" value="Winged helix-like DNA-binding domain superfamily/Winged helix DNA-binding domain"/>
    <property type="match status" value="1"/>
</dbReference>
<dbReference type="RefSeq" id="XP_040778274.1">
    <property type="nucleotide sequence ID" value="XM_040922076.1"/>
</dbReference>
<dbReference type="GeneID" id="63839205"/>
<evidence type="ECO:0000256" key="1">
    <source>
        <dbReference type="ARBA" id="ARBA00022603"/>
    </source>
</evidence>
<organism evidence="6 7">
    <name type="scientific">Cryphonectria parasitica (strain ATCC 38755 / EP155)</name>
    <dbReference type="NCBI Taxonomy" id="660469"/>
    <lineage>
        <taxon>Eukaryota</taxon>
        <taxon>Fungi</taxon>
        <taxon>Dikarya</taxon>
        <taxon>Ascomycota</taxon>
        <taxon>Pezizomycotina</taxon>
        <taxon>Sordariomycetes</taxon>
        <taxon>Sordariomycetidae</taxon>
        <taxon>Diaporthales</taxon>
        <taxon>Cryphonectriaceae</taxon>
        <taxon>Cryphonectria-Endothia species complex</taxon>
        <taxon>Cryphonectria</taxon>
    </lineage>
</organism>
<dbReference type="Pfam" id="PF00891">
    <property type="entry name" value="Methyltransf_2"/>
    <property type="match status" value="1"/>
</dbReference>